<feature type="transmembrane region" description="Helical" evidence="1">
    <location>
        <begin position="12"/>
        <end position="33"/>
    </location>
</feature>
<dbReference type="EMBL" id="WSRR01000005">
    <property type="protein sequence ID" value="MVX60522.1"/>
    <property type="molecule type" value="Genomic_DNA"/>
</dbReference>
<protein>
    <submittedName>
        <fullName evidence="2">Uncharacterized protein</fullName>
    </submittedName>
</protein>
<name>A0A6N8JLS9_9ACTN</name>
<reference evidence="2 3" key="1">
    <citation type="submission" date="2019-12" db="EMBL/GenBank/DDBJ databases">
        <title>Microbes associate with the intestines of laboratory mice.</title>
        <authorList>
            <person name="Navarre W."/>
            <person name="Wong E."/>
        </authorList>
    </citation>
    <scope>NUCLEOTIDE SEQUENCE [LARGE SCALE GENOMIC DNA]</scope>
    <source>
        <strain evidence="2 3">NM66_B29</strain>
    </source>
</reference>
<gene>
    <name evidence="2" type="ORF">GKZ27_03475</name>
</gene>
<evidence type="ECO:0000313" key="3">
    <source>
        <dbReference type="Proteomes" id="UP000463388"/>
    </source>
</evidence>
<keyword evidence="1" id="KW-0472">Membrane</keyword>
<keyword evidence="1" id="KW-1133">Transmembrane helix</keyword>
<evidence type="ECO:0000313" key="2">
    <source>
        <dbReference type="EMBL" id="MVX60522.1"/>
    </source>
</evidence>
<keyword evidence="3" id="KW-1185">Reference proteome</keyword>
<keyword evidence="1" id="KW-0812">Transmembrane</keyword>
<sequence>MGDEVGQGTVEYAVVTAAFVCVVVAGAALWRALSSGLFVEHALMAASHHLQGAAGWIADVFSY</sequence>
<dbReference type="AlphaFoldDB" id="A0A6N8JLS9"/>
<accession>A0A6N8JLS9</accession>
<organism evidence="2 3">
    <name type="scientific">Adlercreutzia mucosicola</name>
    <dbReference type="NCBI Taxonomy" id="580026"/>
    <lineage>
        <taxon>Bacteria</taxon>
        <taxon>Bacillati</taxon>
        <taxon>Actinomycetota</taxon>
        <taxon>Coriobacteriia</taxon>
        <taxon>Eggerthellales</taxon>
        <taxon>Eggerthellaceae</taxon>
        <taxon>Adlercreutzia</taxon>
    </lineage>
</organism>
<dbReference type="OrthoDB" id="3177565at2"/>
<proteinExistence type="predicted"/>
<evidence type="ECO:0000256" key="1">
    <source>
        <dbReference type="SAM" id="Phobius"/>
    </source>
</evidence>
<dbReference type="Proteomes" id="UP000463388">
    <property type="component" value="Unassembled WGS sequence"/>
</dbReference>
<comment type="caution">
    <text evidence="2">The sequence shown here is derived from an EMBL/GenBank/DDBJ whole genome shotgun (WGS) entry which is preliminary data.</text>
</comment>